<proteinExistence type="predicted"/>
<dbReference type="Proteomes" id="UP000193804">
    <property type="component" value="Unassembled WGS sequence"/>
</dbReference>
<dbReference type="PANTHER" id="PTHR39624">
    <property type="entry name" value="PROTEIN INVOLVED IN RIMO-MEDIATED BETA-METHYLTHIOLATION OF RIBOSOMAL PROTEIN S12 YCAO"/>
    <property type="match status" value="1"/>
</dbReference>
<dbReference type="InterPro" id="IPR036102">
    <property type="entry name" value="OsmC/Ohrsf"/>
</dbReference>
<evidence type="ECO:0000313" key="1">
    <source>
        <dbReference type="EMBL" id="SMG23748.1"/>
    </source>
</evidence>
<dbReference type="PANTHER" id="PTHR39624:SF2">
    <property type="entry name" value="OSMC-LIKE PROTEIN"/>
    <property type="match status" value="1"/>
</dbReference>
<dbReference type="OrthoDB" id="290036at2"/>
<reference evidence="2" key="1">
    <citation type="submission" date="2017-04" db="EMBL/GenBank/DDBJ databases">
        <authorList>
            <person name="Varghese N."/>
            <person name="Submissions S."/>
        </authorList>
    </citation>
    <scope>NUCLEOTIDE SEQUENCE [LARGE SCALE GENOMIC DNA]</scope>
    <source>
        <strain evidence="2">DSM 4125</strain>
    </source>
</reference>
<dbReference type="SUPFAM" id="SSF82784">
    <property type="entry name" value="OsmC-like"/>
    <property type="match status" value="1"/>
</dbReference>
<dbReference type="InterPro" id="IPR015946">
    <property type="entry name" value="KH_dom-like_a/b"/>
</dbReference>
<dbReference type="EMBL" id="FXAW01000002">
    <property type="protein sequence ID" value="SMG23748.1"/>
    <property type="molecule type" value="Genomic_DNA"/>
</dbReference>
<organism evidence="1 2">
    <name type="scientific">Marivirga sericea</name>
    <dbReference type="NCBI Taxonomy" id="1028"/>
    <lineage>
        <taxon>Bacteria</taxon>
        <taxon>Pseudomonadati</taxon>
        <taxon>Bacteroidota</taxon>
        <taxon>Cytophagia</taxon>
        <taxon>Cytophagales</taxon>
        <taxon>Marivirgaceae</taxon>
        <taxon>Marivirga</taxon>
    </lineage>
</organism>
<dbReference type="STRING" id="1028.SAMN05661096_01423"/>
<sequence>MTTSSIKYSHPLKTHAIHNRSGNSLNTDAPIDNNGKGEFFSPTDLTVTSLASCMFTMMGIYADKNELDLGELSCDLEKEMAANPRRIRAITVDIKWKTSLGQKEIETLKKIAFNCPVAKSLHPEIEQNITFTMQ</sequence>
<dbReference type="AlphaFoldDB" id="A0A1X7J8D0"/>
<name>A0A1X7J8D0_9BACT</name>
<dbReference type="Gene3D" id="3.30.300.20">
    <property type="match status" value="1"/>
</dbReference>
<dbReference type="Pfam" id="PF02566">
    <property type="entry name" value="OsmC"/>
    <property type="match status" value="1"/>
</dbReference>
<protein>
    <submittedName>
        <fullName evidence="1">Uncharacterized OsmC-related protein</fullName>
    </submittedName>
</protein>
<gene>
    <name evidence="1" type="ORF">SAMN05661096_01423</name>
</gene>
<evidence type="ECO:0000313" key="2">
    <source>
        <dbReference type="Proteomes" id="UP000193804"/>
    </source>
</evidence>
<dbReference type="InterPro" id="IPR003718">
    <property type="entry name" value="OsmC/Ohr_fam"/>
</dbReference>
<dbReference type="RefSeq" id="WP_085516358.1">
    <property type="nucleotide sequence ID" value="NZ_FXAW01000002.1"/>
</dbReference>
<keyword evidence="2" id="KW-1185">Reference proteome</keyword>
<accession>A0A1X7J8D0</accession>